<gene>
    <name evidence="2" type="ORF">H4075_04580</name>
</gene>
<keyword evidence="1" id="KW-0732">Signal</keyword>
<accession>A0A7G5XJ31</accession>
<sequence>MKQVIILLITVSFGAVATAQQGLSKISIQHSTHVPIGSVRGFVDNISPRGFSADYSYFINNNFSLGFASGYSDLYQKKDRQTYSFSETYISAVKSHSLQIIPLMLKGSYSNIKEGSVFQPYAGIAAGGSLINYEEWFGTLVDEKSGFRFTIAPEIGTRISFNKYSLGGVDLSLRYDYTAFRYNDVKNLQTISLNLGLFFFNRN</sequence>
<dbReference type="EMBL" id="CP060007">
    <property type="protein sequence ID" value="QNA45484.1"/>
    <property type="molecule type" value="Genomic_DNA"/>
</dbReference>
<dbReference type="InterPro" id="IPR011250">
    <property type="entry name" value="OMP/PagP_B-barrel"/>
</dbReference>
<organism evidence="2 3">
    <name type="scientific">Lacibacter sediminis</name>
    <dbReference type="NCBI Taxonomy" id="2760713"/>
    <lineage>
        <taxon>Bacteria</taxon>
        <taxon>Pseudomonadati</taxon>
        <taxon>Bacteroidota</taxon>
        <taxon>Chitinophagia</taxon>
        <taxon>Chitinophagales</taxon>
        <taxon>Chitinophagaceae</taxon>
        <taxon>Lacibacter</taxon>
    </lineage>
</organism>
<dbReference type="Proteomes" id="UP000515344">
    <property type="component" value="Chromosome"/>
</dbReference>
<protein>
    <submittedName>
        <fullName evidence="2">Outer membrane beta-barrel protein</fullName>
    </submittedName>
</protein>
<name>A0A7G5XJ31_9BACT</name>
<proteinExistence type="predicted"/>
<dbReference type="Gene3D" id="2.40.160.20">
    <property type="match status" value="1"/>
</dbReference>
<dbReference type="RefSeq" id="WP_182804586.1">
    <property type="nucleotide sequence ID" value="NZ_CP060007.1"/>
</dbReference>
<dbReference type="KEGG" id="lacs:H4075_04580"/>
<keyword evidence="3" id="KW-1185">Reference proteome</keyword>
<evidence type="ECO:0000313" key="2">
    <source>
        <dbReference type="EMBL" id="QNA45484.1"/>
    </source>
</evidence>
<dbReference type="SUPFAM" id="SSF56925">
    <property type="entry name" value="OMPA-like"/>
    <property type="match status" value="1"/>
</dbReference>
<reference evidence="3" key="1">
    <citation type="submission" date="2020-08" db="EMBL/GenBank/DDBJ databases">
        <title>Lacibacter sp. S13-6-6 genome sequencing.</title>
        <authorList>
            <person name="Jin L."/>
        </authorList>
    </citation>
    <scope>NUCLEOTIDE SEQUENCE [LARGE SCALE GENOMIC DNA]</scope>
    <source>
        <strain evidence="3">S13-6-6</strain>
    </source>
</reference>
<evidence type="ECO:0000313" key="3">
    <source>
        <dbReference type="Proteomes" id="UP000515344"/>
    </source>
</evidence>
<evidence type="ECO:0000256" key="1">
    <source>
        <dbReference type="SAM" id="SignalP"/>
    </source>
</evidence>
<feature type="signal peptide" evidence="1">
    <location>
        <begin position="1"/>
        <end position="17"/>
    </location>
</feature>
<feature type="chain" id="PRO_5028935327" evidence="1">
    <location>
        <begin position="18"/>
        <end position="203"/>
    </location>
</feature>
<dbReference type="AlphaFoldDB" id="A0A7G5XJ31"/>